<gene>
    <name evidence="1" type="ORF">JBS370_LOCUS29764</name>
</gene>
<evidence type="ECO:0000313" key="2">
    <source>
        <dbReference type="Proteomes" id="UP000663836"/>
    </source>
</evidence>
<organism evidence="1 2">
    <name type="scientific">Rotaria sordida</name>
    <dbReference type="NCBI Taxonomy" id="392033"/>
    <lineage>
        <taxon>Eukaryota</taxon>
        <taxon>Metazoa</taxon>
        <taxon>Spiralia</taxon>
        <taxon>Gnathifera</taxon>
        <taxon>Rotifera</taxon>
        <taxon>Eurotatoria</taxon>
        <taxon>Bdelloidea</taxon>
        <taxon>Philodinida</taxon>
        <taxon>Philodinidae</taxon>
        <taxon>Rotaria</taxon>
    </lineage>
</organism>
<name>A0A819SLS8_9BILA</name>
<comment type="caution">
    <text evidence="1">The sequence shown here is derived from an EMBL/GenBank/DDBJ whole genome shotgun (WGS) entry which is preliminary data.</text>
</comment>
<dbReference type="Proteomes" id="UP000663836">
    <property type="component" value="Unassembled WGS sequence"/>
</dbReference>
<proteinExistence type="predicted"/>
<evidence type="ECO:0000313" key="1">
    <source>
        <dbReference type="EMBL" id="CAF4064050.1"/>
    </source>
</evidence>
<dbReference type="AlphaFoldDB" id="A0A819SLS8"/>
<accession>A0A819SLS8</accession>
<reference evidence="1" key="1">
    <citation type="submission" date="2021-02" db="EMBL/GenBank/DDBJ databases">
        <authorList>
            <person name="Nowell W R."/>
        </authorList>
    </citation>
    <scope>NUCLEOTIDE SEQUENCE</scope>
</reference>
<feature type="non-terminal residue" evidence="1">
    <location>
        <position position="1"/>
    </location>
</feature>
<protein>
    <submittedName>
        <fullName evidence="1">Uncharacterized protein</fullName>
    </submittedName>
</protein>
<sequence>YGAYLTNWLITQTTRFNATISGAGAGAVEHVAKWGTLDGSLVSTYLFGGYPWQVPSYGLFHLELVFGFAVKLNYVCLVSIDILSIRHIWLCLFGSVQSIENDRLEI</sequence>
<dbReference type="EMBL" id="CAJOBD010006557">
    <property type="protein sequence ID" value="CAF4064050.1"/>
    <property type="molecule type" value="Genomic_DNA"/>
</dbReference>